<dbReference type="EMBL" id="PGTL01000007">
    <property type="protein sequence ID" value="PJF42894.1"/>
    <property type="molecule type" value="Genomic_DNA"/>
</dbReference>
<dbReference type="Proteomes" id="UP000228947">
    <property type="component" value="Unassembled WGS sequence"/>
</dbReference>
<evidence type="ECO:0000313" key="2">
    <source>
        <dbReference type="EMBL" id="PJF42894.1"/>
    </source>
</evidence>
<dbReference type="Proteomes" id="UP000229681">
    <property type="component" value="Unassembled WGS sequence"/>
</dbReference>
<proteinExistence type="predicted"/>
<accession>A0A2M8PZC6</accession>
<gene>
    <name evidence="1" type="ORF">CUN49_13275</name>
    <name evidence="2" type="ORF">CUN50_02560</name>
</gene>
<dbReference type="EMBL" id="PGTM01000246">
    <property type="protein sequence ID" value="PJF34905.1"/>
    <property type="molecule type" value="Genomic_DNA"/>
</dbReference>
<sequence>MCKQEDQRIFLPEDERARHTAQELDIAHWQQVTFITAANGMRESNLLKKAHRAQLRQSDVLWR</sequence>
<dbReference type="AlphaFoldDB" id="A0A2M8PZC6"/>
<comment type="caution">
    <text evidence="2">The sequence shown here is derived from an EMBL/GenBank/DDBJ whole genome shotgun (WGS) entry which is preliminary data.</text>
</comment>
<evidence type="ECO:0000313" key="1">
    <source>
        <dbReference type="EMBL" id="PJF34905.1"/>
    </source>
</evidence>
<evidence type="ECO:0000313" key="3">
    <source>
        <dbReference type="Proteomes" id="UP000228947"/>
    </source>
</evidence>
<reference evidence="3 4" key="1">
    <citation type="submission" date="2017-11" db="EMBL/GenBank/DDBJ databases">
        <title>Evolution of Phototrophy in the Chloroflexi Phylum Driven by Horizontal Gene Transfer.</title>
        <authorList>
            <person name="Ward L.M."/>
            <person name="Hemp J."/>
            <person name="Shih P.M."/>
            <person name="Mcglynn S.E."/>
            <person name="Fischer W."/>
        </authorList>
    </citation>
    <scope>NUCLEOTIDE SEQUENCE [LARGE SCALE GENOMIC DNA]</scope>
    <source>
        <strain evidence="2">CP1_1M</strain>
        <strain evidence="1">JP3_13</strain>
    </source>
</reference>
<organism evidence="2 3">
    <name type="scientific">Candidatus Thermofonsia Clade 1 bacterium</name>
    <dbReference type="NCBI Taxonomy" id="2364210"/>
    <lineage>
        <taxon>Bacteria</taxon>
        <taxon>Bacillati</taxon>
        <taxon>Chloroflexota</taxon>
        <taxon>Candidatus Thermofontia</taxon>
        <taxon>Candidatus Thermofonsia Clade 1</taxon>
    </lineage>
</organism>
<name>A0A2M8PZC6_9CHLR</name>
<accession>A0A2M8PBJ5</accession>
<evidence type="ECO:0000313" key="4">
    <source>
        <dbReference type="Proteomes" id="UP000229681"/>
    </source>
</evidence>
<protein>
    <submittedName>
        <fullName evidence="2">Uncharacterized protein</fullName>
    </submittedName>
</protein>